<evidence type="ECO:0000259" key="15">
    <source>
        <dbReference type="PROSITE" id="PS50853"/>
    </source>
</evidence>
<keyword evidence="7 14" id="KW-1133">Transmembrane helix</keyword>
<dbReference type="FunFam" id="2.60.40.10:FF:000281">
    <property type="entry name" value="Cytokine receptor like factor 1"/>
    <property type="match status" value="1"/>
</dbReference>
<feature type="transmembrane region" description="Helical" evidence="14">
    <location>
        <begin position="643"/>
        <end position="664"/>
    </location>
</feature>
<dbReference type="Gene3D" id="2.60.40.10">
    <property type="entry name" value="Immunoglobulins"/>
    <property type="match status" value="6"/>
</dbReference>
<feature type="region of interest" description="Disordered" evidence="13">
    <location>
        <begin position="738"/>
        <end position="771"/>
    </location>
</feature>
<dbReference type="SMART" id="SM00060">
    <property type="entry name" value="FN3"/>
    <property type="match status" value="4"/>
</dbReference>
<keyword evidence="6" id="KW-0677">Repeat</keyword>
<keyword evidence="8 14" id="KW-0472">Membrane</keyword>
<name>A0A9D3Q485_MEGAT</name>
<evidence type="ECO:0000313" key="17">
    <source>
        <dbReference type="Proteomes" id="UP001046870"/>
    </source>
</evidence>
<keyword evidence="5" id="KW-0732">Signal</keyword>
<feature type="region of interest" description="Disordered" evidence="13">
    <location>
        <begin position="784"/>
        <end position="903"/>
    </location>
</feature>
<keyword evidence="17" id="KW-1185">Reference proteome</keyword>
<reference evidence="16" key="1">
    <citation type="submission" date="2021-01" db="EMBL/GenBank/DDBJ databases">
        <authorList>
            <person name="Zahm M."/>
            <person name="Roques C."/>
            <person name="Cabau C."/>
            <person name="Klopp C."/>
            <person name="Donnadieu C."/>
            <person name="Jouanno E."/>
            <person name="Lampietro C."/>
            <person name="Louis A."/>
            <person name="Herpin A."/>
            <person name="Echchiki A."/>
            <person name="Berthelot C."/>
            <person name="Parey E."/>
            <person name="Roest-Crollius H."/>
            <person name="Braasch I."/>
            <person name="Postlethwait J."/>
            <person name="Bobe J."/>
            <person name="Montfort J."/>
            <person name="Bouchez O."/>
            <person name="Begum T."/>
            <person name="Mejri S."/>
            <person name="Adams A."/>
            <person name="Chen W.-J."/>
            <person name="Guiguen Y."/>
        </authorList>
    </citation>
    <scope>NUCLEOTIDE SEQUENCE</scope>
    <source>
        <strain evidence="16">YG-15Mar2019-1</strain>
        <tissue evidence="16">Brain</tissue>
    </source>
</reference>
<proteinExistence type="inferred from homology"/>
<accession>A0A9D3Q485</accession>
<dbReference type="AlphaFoldDB" id="A0A9D3Q485"/>
<dbReference type="CDD" id="cd00063">
    <property type="entry name" value="FN3"/>
    <property type="match status" value="4"/>
</dbReference>
<dbReference type="InterPro" id="IPR013783">
    <property type="entry name" value="Ig-like_fold"/>
</dbReference>
<dbReference type="InterPro" id="IPR003529">
    <property type="entry name" value="Hematopoietin_rcpt_Gp130_CS"/>
</dbReference>
<dbReference type="PROSITE" id="PS50853">
    <property type="entry name" value="FN3"/>
    <property type="match status" value="4"/>
</dbReference>
<evidence type="ECO:0000256" key="4">
    <source>
        <dbReference type="ARBA" id="ARBA00022692"/>
    </source>
</evidence>
<feature type="domain" description="Fibronectin type-III" evidence="15">
    <location>
        <begin position="256"/>
        <end position="354"/>
    </location>
</feature>
<evidence type="ECO:0000256" key="8">
    <source>
        <dbReference type="ARBA" id="ARBA00023136"/>
    </source>
</evidence>
<keyword evidence="11" id="KW-0325">Glycoprotein</keyword>
<dbReference type="EMBL" id="JAFDVH010000006">
    <property type="protein sequence ID" value="KAG7476924.1"/>
    <property type="molecule type" value="Genomic_DNA"/>
</dbReference>
<keyword evidence="12" id="KW-0393">Immunoglobulin domain</keyword>
<dbReference type="InterPro" id="IPR052672">
    <property type="entry name" value="Type1_Cytokine_Rcpt_Type2"/>
</dbReference>
<evidence type="ECO:0000256" key="9">
    <source>
        <dbReference type="ARBA" id="ARBA00023157"/>
    </source>
</evidence>
<evidence type="ECO:0000256" key="6">
    <source>
        <dbReference type="ARBA" id="ARBA00022737"/>
    </source>
</evidence>
<comment type="similarity">
    <text evidence="2">Belongs to the type I cytokine receptor family. Type 2 subfamily.</text>
</comment>
<feature type="region of interest" description="Disordered" evidence="13">
    <location>
        <begin position="685"/>
        <end position="704"/>
    </location>
</feature>
<evidence type="ECO:0000256" key="11">
    <source>
        <dbReference type="ARBA" id="ARBA00023180"/>
    </source>
</evidence>
<dbReference type="Proteomes" id="UP001046870">
    <property type="component" value="Chromosome 6"/>
</dbReference>
<evidence type="ECO:0000256" key="14">
    <source>
        <dbReference type="SAM" id="Phobius"/>
    </source>
</evidence>
<feature type="domain" description="Fibronectin type-III" evidence="15">
    <location>
        <begin position="450"/>
        <end position="541"/>
    </location>
</feature>
<gene>
    <name evidence="16" type="ORF">MATL_G00087980</name>
</gene>
<dbReference type="PROSITE" id="PS01353">
    <property type="entry name" value="HEMATOPO_REC_L_F2"/>
    <property type="match status" value="1"/>
</dbReference>
<dbReference type="OrthoDB" id="9934532at2759"/>
<dbReference type="GO" id="GO:0004896">
    <property type="term" value="F:cytokine receptor activity"/>
    <property type="evidence" value="ECO:0007669"/>
    <property type="project" value="InterPro"/>
</dbReference>
<keyword evidence="9" id="KW-1015">Disulfide bond</keyword>
<dbReference type="Pfam" id="PF06328">
    <property type="entry name" value="Lep_receptor_Ig"/>
    <property type="match status" value="1"/>
</dbReference>
<evidence type="ECO:0000256" key="2">
    <source>
        <dbReference type="ARBA" id="ARBA00008921"/>
    </source>
</evidence>
<evidence type="ECO:0000313" key="16">
    <source>
        <dbReference type="EMBL" id="KAG7476924.1"/>
    </source>
</evidence>
<evidence type="ECO:0000256" key="7">
    <source>
        <dbReference type="ARBA" id="ARBA00022989"/>
    </source>
</evidence>
<dbReference type="InterPro" id="IPR036116">
    <property type="entry name" value="FN3_sf"/>
</dbReference>
<keyword evidence="3" id="KW-0597">Phosphoprotein</keyword>
<evidence type="ECO:0000256" key="13">
    <source>
        <dbReference type="SAM" id="MobiDB-lite"/>
    </source>
</evidence>
<dbReference type="PANTHER" id="PTHR48423">
    <property type="entry name" value="INTERLEUKIN-27 RECEPTOR SUBUNIT ALPHA"/>
    <property type="match status" value="1"/>
</dbReference>
<sequence>MDNADRCEDIKAAIQCLKYGDSNSEMDASHRALLLLSWACMVLASNSVEFCCGRLFPESPVLELGKEFTATCVLSEEGKKETGATADDIYWEFKNVKVPKKYYTKLNNSAASMTVNITSDLENPLKCNVLSRLASLRSSSRIVHGVFFRVGYPPEKPRNLTCMVVSSAHNLSRSPMTCWWDPGTRDPILNTNYTLFVREPSKNHSIPGERDKGQVHFETLPVYVNVDIWVEAENELGKERSDVYTVDPVDIMKPNPPLKVHVTPEQGFPTSLLVRWNQSVEYYPLKYNIRFCAAGSDVWSEIPPNDTLGSIQSFRVQYLEPYTEYVFQVRCMSQNGYGYWSEWSQNATTRTPEAKPSSKPDLWRDITSSEDCAETSVELMWKDPVHSNGIIVGYNITVQEDGKVKSFQASSGDQMYKTSVKRPVLITLTAHNSVGASPAAYLFIPKTNRDPPPVKNVTCLPRDGTLWVKWEPSRPNLTEYVLEWVSVSNGAMDWQREPGSARQASLKGDFQPFKRYNVSVYPVHQGKPGKPVTVQAYLQQGPPSVGPSVKEKSTGKTHMEFQWDELTVDQMNGFITNYTVFYKTGDTEKFITLPANATSCKLRSLSAESKYVVWVMASTAGGSTVGPGFTFNTLKYASGEIEAIVVLVCIGFLFFTVLTVLVCINKKEMIKKHVWPQVPDPSNSTIANWSPDFPSRPEAPKEGSLTDVSVVEVDVFDKKSLGEEDKASLPLKKDKYLSEEHSSGIGGSSCMSSPRQSVSDSDEGDSGQTTASTVQYSSVVASGYKGQTPSQVPPSFARSESTQPLLDSEEHHDDPQGQDGGELPHAHRYPRTGPFRRPRTVDECSPLKLHQIEMAEHSSGPLGFCSVEEGSQQTTPTAEAGVGDEDVSPAPSYMPQRSGYRPQ</sequence>
<feature type="domain" description="Fibronectin type-III" evidence="15">
    <location>
        <begin position="156"/>
        <end position="255"/>
    </location>
</feature>
<dbReference type="PANTHER" id="PTHR48423:SF1">
    <property type="entry name" value="INTERLEUKIN-27 RECEPTOR SUBUNIT ALPHA"/>
    <property type="match status" value="1"/>
</dbReference>
<keyword evidence="10" id="KW-0675">Receptor</keyword>
<dbReference type="GO" id="GO:0005886">
    <property type="term" value="C:plasma membrane"/>
    <property type="evidence" value="ECO:0007669"/>
    <property type="project" value="UniProtKB-ARBA"/>
</dbReference>
<comment type="caution">
    <text evidence="16">The sequence shown here is derived from an EMBL/GenBank/DDBJ whole genome shotgun (WGS) entry which is preliminary data.</text>
</comment>
<feature type="domain" description="Fibronectin type-III" evidence="15">
    <location>
        <begin position="543"/>
        <end position="636"/>
    </location>
</feature>
<comment type="subcellular location">
    <subcellularLocation>
        <location evidence="1">Membrane</location>
        <topology evidence="1">Single-pass type I membrane protein</topology>
    </subcellularLocation>
</comment>
<dbReference type="SUPFAM" id="SSF49265">
    <property type="entry name" value="Fibronectin type III"/>
    <property type="match status" value="5"/>
</dbReference>
<evidence type="ECO:0000256" key="12">
    <source>
        <dbReference type="ARBA" id="ARBA00023319"/>
    </source>
</evidence>
<evidence type="ECO:0000256" key="1">
    <source>
        <dbReference type="ARBA" id="ARBA00004479"/>
    </source>
</evidence>
<keyword evidence="4 14" id="KW-0812">Transmembrane</keyword>
<dbReference type="InterPro" id="IPR010457">
    <property type="entry name" value="IgC2-like_lig-bd"/>
</dbReference>
<dbReference type="FunFam" id="2.60.40.10:FF:000524">
    <property type="entry name" value="Interleukin-6 receptor subunit beta"/>
    <property type="match status" value="1"/>
</dbReference>
<evidence type="ECO:0000256" key="10">
    <source>
        <dbReference type="ARBA" id="ARBA00023170"/>
    </source>
</evidence>
<dbReference type="InterPro" id="IPR003961">
    <property type="entry name" value="FN3_dom"/>
</dbReference>
<feature type="compositionally biased region" description="Basic residues" evidence="13">
    <location>
        <begin position="826"/>
        <end position="838"/>
    </location>
</feature>
<dbReference type="Pfam" id="PF00041">
    <property type="entry name" value="fn3"/>
    <property type="match status" value="2"/>
</dbReference>
<evidence type="ECO:0000256" key="3">
    <source>
        <dbReference type="ARBA" id="ARBA00022553"/>
    </source>
</evidence>
<evidence type="ECO:0000256" key="5">
    <source>
        <dbReference type="ARBA" id="ARBA00022729"/>
    </source>
</evidence>
<protein>
    <recommendedName>
        <fullName evidence="15">Fibronectin type-III domain-containing protein</fullName>
    </recommendedName>
</protein>
<organism evidence="16 17">
    <name type="scientific">Megalops atlanticus</name>
    <name type="common">Tarpon</name>
    <name type="synonym">Clupea gigantea</name>
    <dbReference type="NCBI Taxonomy" id="7932"/>
    <lineage>
        <taxon>Eukaryota</taxon>
        <taxon>Metazoa</taxon>
        <taxon>Chordata</taxon>
        <taxon>Craniata</taxon>
        <taxon>Vertebrata</taxon>
        <taxon>Euteleostomi</taxon>
        <taxon>Actinopterygii</taxon>
        <taxon>Neopterygii</taxon>
        <taxon>Teleostei</taxon>
        <taxon>Elopiformes</taxon>
        <taxon>Megalopidae</taxon>
        <taxon>Megalops</taxon>
    </lineage>
</organism>